<dbReference type="Proteomes" id="UP001054945">
    <property type="component" value="Unassembled WGS sequence"/>
</dbReference>
<keyword evidence="2" id="KW-1185">Reference proteome</keyword>
<name>A0AAV4TN46_CAEEX</name>
<reference evidence="1 2" key="1">
    <citation type="submission" date="2021-06" db="EMBL/GenBank/DDBJ databases">
        <title>Caerostris extrusa draft genome.</title>
        <authorList>
            <person name="Kono N."/>
            <person name="Arakawa K."/>
        </authorList>
    </citation>
    <scope>NUCLEOTIDE SEQUENCE [LARGE SCALE GENOMIC DNA]</scope>
</reference>
<sequence>MYFSTQTQCTKTDIPLDSHPTFNDGLTRKKKRKILILVLESSILSTRNSFCLVGVGEYALKIGTAFYLFLKAKFTHAKEMWMKRGHLQRPVTVLMAQRIRLPSRSFLFHIPPLVVSLQPTSIPIPHILPPSPLSFSILLSPTSVI</sequence>
<gene>
    <name evidence="1" type="ORF">CEXT_332981</name>
</gene>
<dbReference type="EMBL" id="BPLR01011667">
    <property type="protein sequence ID" value="GIY48028.1"/>
    <property type="molecule type" value="Genomic_DNA"/>
</dbReference>
<comment type="caution">
    <text evidence="1">The sequence shown here is derived from an EMBL/GenBank/DDBJ whole genome shotgun (WGS) entry which is preliminary data.</text>
</comment>
<protein>
    <submittedName>
        <fullName evidence="1">Uncharacterized protein</fullName>
    </submittedName>
</protein>
<dbReference type="AlphaFoldDB" id="A0AAV4TN46"/>
<organism evidence="1 2">
    <name type="scientific">Caerostris extrusa</name>
    <name type="common">Bark spider</name>
    <name type="synonym">Caerostris bankana</name>
    <dbReference type="NCBI Taxonomy" id="172846"/>
    <lineage>
        <taxon>Eukaryota</taxon>
        <taxon>Metazoa</taxon>
        <taxon>Ecdysozoa</taxon>
        <taxon>Arthropoda</taxon>
        <taxon>Chelicerata</taxon>
        <taxon>Arachnida</taxon>
        <taxon>Araneae</taxon>
        <taxon>Araneomorphae</taxon>
        <taxon>Entelegynae</taxon>
        <taxon>Araneoidea</taxon>
        <taxon>Araneidae</taxon>
        <taxon>Caerostris</taxon>
    </lineage>
</organism>
<proteinExistence type="predicted"/>
<evidence type="ECO:0000313" key="2">
    <source>
        <dbReference type="Proteomes" id="UP001054945"/>
    </source>
</evidence>
<accession>A0AAV4TN46</accession>
<evidence type="ECO:0000313" key="1">
    <source>
        <dbReference type="EMBL" id="GIY48028.1"/>
    </source>
</evidence>